<dbReference type="PANTHER" id="PTHR37792">
    <property type="entry name" value="RIBONUCLEASE MRP PROTEIN SUBUNIT RMP1"/>
    <property type="match status" value="1"/>
</dbReference>
<dbReference type="GO" id="GO:0000294">
    <property type="term" value="P:nuclear-transcribed mRNA catabolic process, RNase MRP-dependent"/>
    <property type="evidence" value="ECO:0007669"/>
    <property type="project" value="TreeGrafter"/>
</dbReference>
<feature type="compositionally biased region" description="Basic and acidic residues" evidence="1">
    <location>
        <begin position="251"/>
        <end position="263"/>
    </location>
</feature>
<dbReference type="VEuPathDB" id="FungiDB:DFL_002352"/>
<evidence type="ECO:0000259" key="2">
    <source>
        <dbReference type="Pfam" id="PF20945"/>
    </source>
</evidence>
<dbReference type="Proteomes" id="UP000283090">
    <property type="component" value="Unassembled WGS sequence"/>
</dbReference>
<dbReference type="GO" id="GO:0000172">
    <property type="term" value="C:ribonuclease MRP complex"/>
    <property type="evidence" value="ECO:0007669"/>
    <property type="project" value="InterPro"/>
</dbReference>
<dbReference type="Pfam" id="PF20945">
    <property type="entry name" value="RMP1"/>
    <property type="match status" value="1"/>
</dbReference>
<dbReference type="CDD" id="cd22573">
    <property type="entry name" value="RMP1_RBD"/>
    <property type="match status" value="1"/>
</dbReference>
<dbReference type="GO" id="GO:0000466">
    <property type="term" value="P:maturation of 5.8S rRNA from tricistronic rRNA transcript (SSU-rRNA, 5.8S rRNA, LSU-rRNA)"/>
    <property type="evidence" value="ECO:0007669"/>
    <property type="project" value="TreeGrafter"/>
</dbReference>
<evidence type="ECO:0000256" key="1">
    <source>
        <dbReference type="SAM" id="MobiDB-lite"/>
    </source>
</evidence>
<evidence type="ECO:0000313" key="3">
    <source>
        <dbReference type="EMBL" id="RVD88157.1"/>
    </source>
</evidence>
<evidence type="ECO:0000313" key="4">
    <source>
        <dbReference type="Proteomes" id="UP000283090"/>
    </source>
</evidence>
<sequence length="270" mass="30448">MPPPPPPISTSSDPLPIPTSPKSLSTILTNDRNILHLLVYKSKNQHRSSLWFKWLQMLKRCLERITDHIQLAYPDKDDSPSDPDPDSDSEESESESDLKESRTSLITLLRTDKAFTGLLQRLFTAIIPNAHRAFTTLITSTQYAAMAMVMLGCLARVHEVLKPFADEKTEETVSEEQVDTKEPGDIIPSKEYAHEEDTGEVISRDSIIIQKHQRTRKVGIEEEEGMVIKRQKVEMQTTGRSLTPPTADEGTSTKDSKTRRTAIDDLFADF</sequence>
<dbReference type="GeneID" id="93584663"/>
<dbReference type="AlphaFoldDB" id="A0A437ABE5"/>
<protein>
    <recommendedName>
        <fullName evidence="2">RNase MRP protein 1 RNA binding domain-containing protein</fullName>
    </recommendedName>
</protein>
<dbReference type="GO" id="GO:0042134">
    <property type="term" value="F:rRNA primary transcript binding"/>
    <property type="evidence" value="ECO:0007669"/>
    <property type="project" value="InterPro"/>
</dbReference>
<accession>A0A437ABE5</accession>
<comment type="caution">
    <text evidence="3">The sequence shown here is derived from an EMBL/GenBank/DDBJ whole genome shotgun (WGS) entry which is preliminary data.</text>
</comment>
<dbReference type="STRING" id="97331.A0A437ABE5"/>
<dbReference type="InterPro" id="IPR047205">
    <property type="entry name" value="RMP1"/>
</dbReference>
<feature type="region of interest" description="Disordered" evidence="1">
    <location>
        <begin position="72"/>
        <end position="102"/>
    </location>
</feature>
<feature type="compositionally biased region" description="Polar residues" evidence="1">
    <location>
        <begin position="234"/>
        <end position="244"/>
    </location>
</feature>
<dbReference type="PANTHER" id="PTHR37792:SF1">
    <property type="entry name" value="RIBONUCLEASE MRP PROTEIN SUBUNIT RMP1"/>
    <property type="match status" value="1"/>
</dbReference>
<feature type="compositionally biased region" description="Acidic residues" evidence="1">
    <location>
        <begin position="80"/>
        <end position="95"/>
    </location>
</feature>
<feature type="domain" description="RNase MRP protein 1 RNA binding" evidence="2">
    <location>
        <begin position="34"/>
        <end position="156"/>
    </location>
</feature>
<name>A0A437ABE5_ARTFL</name>
<dbReference type="InterPro" id="IPR047204">
    <property type="entry name" value="RMP1_RBD"/>
</dbReference>
<gene>
    <name evidence="3" type="ORF">DFL_002352</name>
</gene>
<dbReference type="OrthoDB" id="5414547at2759"/>
<dbReference type="EMBL" id="SAEB01000003">
    <property type="protein sequence ID" value="RVD88157.1"/>
    <property type="molecule type" value="Genomic_DNA"/>
</dbReference>
<organism evidence="3 4">
    <name type="scientific">Arthrobotrys flagrans</name>
    <name type="common">Nematode-trapping fungus</name>
    <name type="synonym">Trichothecium flagrans</name>
    <dbReference type="NCBI Taxonomy" id="97331"/>
    <lineage>
        <taxon>Eukaryota</taxon>
        <taxon>Fungi</taxon>
        <taxon>Dikarya</taxon>
        <taxon>Ascomycota</taxon>
        <taxon>Pezizomycotina</taxon>
        <taxon>Orbiliomycetes</taxon>
        <taxon>Orbiliales</taxon>
        <taxon>Orbiliaceae</taxon>
        <taxon>Arthrobotrys</taxon>
    </lineage>
</organism>
<reference evidence="3 4" key="1">
    <citation type="submission" date="2019-01" db="EMBL/GenBank/DDBJ databases">
        <title>Intercellular communication is required for trap formation in the nematode-trapping fungus Duddingtonia flagrans.</title>
        <authorList>
            <person name="Youssar L."/>
            <person name="Wernet V."/>
            <person name="Hensel N."/>
            <person name="Hildebrandt H.-G."/>
            <person name="Fischer R."/>
        </authorList>
    </citation>
    <scope>NUCLEOTIDE SEQUENCE [LARGE SCALE GENOMIC DNA]</scope>
    <source>
        <strain evidence="3 4">CBS H-5679</strain>
    </source>
</reference>
<feature type="region of interest" description="Disordered" evidence="1">
    <location>
        <begin position="1"/>
        <end position="22"/>
    </location>
</feature>
<proteinExistence type="predicted"/>
<feature type="region of interest" description="Disordered" evidence="1">
    <location>
        <begin position="232"/>
        <end position="270"/>
    </location>
</feature>
<dbReference type="RefSeq" id="XP_067493701.1">
    <property type="nucleotide sequence ID" value="XM_067631125.1"/>
</dbReference>
<keyword evidence="4" id="KW-1185">Reference proteome</keyword>